<dbReference type="Proteomes" id="UP001190700">
    <property type="component" value="Unassembled WGS sequence"/>
</dbReference>
<feature type="compositionally biased region" description="Acidic residues" evidence="1">
    <location>
        <begin position="194"/>
        <end position="203"/>
    </location>
</feature>
<evidence type="ECO:0000256" key="1">
    <source>
        <dbReference type="SAM" id="MobiDB-lite"/>
    </source>
</evidence>
<feature type="compositionally biased region" description="Polar residues" evidence="1">
    <location>
        <begin position="319"/>
        <end position="350"/>
    </location>
</feature>
<dbReference type="InterPro" id="IPR011333">
    <property type="entry name" value="SKP1/BTB/POZ_sf"/>
</dbReference>
<feature type="non-terminal residue" evidence="3">
    <location>
        <position position="1"/>
    </location>
</feature>
<feature type="compositionally biased region" description="Polar residues" evidence="1">
    <location>
        <begin position="517"/>
        <end position="526"/>
    </location>
</feature>
<proteinExistence type="predicted"/>
<sequence length="526" mass="56931">GEGEAEGRNWLRKVREAEWQEERKIFDERFIRLDTRRLCELTSAADSLDMKPLVDLTSRALARMIEGKTPEEIRETFHLPDDLTEEEKLEPVKNATDDPRIRLLNRLYARKRKELQERKMLKGTPEPENRPRDERSVDDLLSFIDGGGGGGGGGGGKSEDAKSAKAKAKKKGKKKGRQKDAADAGATSKPGLHEDDDEEDDEPALTGGRSRGAAAQARHRKSNGTDASLEDLFPEDQFEDDDAIPDDDLDPAMKEKLDREVADFARRLNSDWQDRMQELLCESKRSGTSHSPPTAQADTIRNLLGAELSSRILQLPKMSESTQELGASISDSISDVDTGGVSATPSSNHLVSAEVREDTHTGASMQTAGGDGGEEGEEEEEEQGVEEEVAGADPPGSPGPRRVASGKVRSHLNHESMADERSVAQAVTLVLNQFLCNSDLGRHITVALKPLPTEDSDNGLAADPLTASCEALKGDGVHRAGTSRSSPGGVQMSAVLPCGAGTLALSLQRDDPPEHSPYTSHDQGKQ</sequence>
<evidence type="ECO:0000313" key="4">
    <source>
        <dbReference type="Proteomes" id="UP001190700"/>
    </source>
</evidence>
<dbReference type="AlphaFoldDB" id="A0AAE0KSE1"/>
<feature type="region of interest" description="Disordered" evidence="1">
    <location>
        <begin position="315"/>
        <end position="417"/>
    </location>
</feature>
<dbReference type="Pfam" id="PF01466">
    <property type="entry name" value="Skp1"/>
    <property type="match status" value="1"/>
</dbReference>
<feature type="compositionally biased region" description="Basic residues" evidence="1">
    <location>
        <begin position="164"/>
        <end position="177"/>
    </location>
</feature>
<organism evidence="3 4">
    <name type="scientific">Cymbomonas tetramitiformis</name>
    <dbReference type="NCBI Taxonomy" id="36881"/>
    <lineage>
        <taxon>Eukaryota</taxon>
        <taxon>Viridiplantae</taxon>
        <taxon>Chlorophyta</taxon>
        <taxon>Pyramimonadophyceae</taxon>
        <taxon>Pyramimonadales</taxon>
        <taxon>Pyramimonadaceae</taxon>
        <taxon>Cymbomonas</taxon>
    </lineage>
</organism>
<dbReference type="InterPro" id="IPR016072">
    <property type="entry name" value="Skp1_comp_dimer"/>
</dbReference>
<dbReference type="PANTHER" id="PTHR11165">
    <property type="entry name" value="SKP1"/>
    <property type="match status" value="1"/>
</dbReference>
<keyword evidence="4" id="KW-1185">Reference proteome</keyword>
<dbReference type="GO" id="GO:0006511">
    <property type="term" value="P:ubiquitin-dependent protein catabolic process"/>
    <property type="evidence" value="ECO:0007669"/>
    <property type="project" value="InterPro"/>
</dbReference>
<dbReference type="EMBL" id="LGRX02019048">
    <property type="protein sequence ID" value="KAK3259037.1"/>
    <property type="molecule type" value="Genomic_DNA"/>
</dbReference>
<dbReference type="InterPro" id="IPR036296">
    <property type="entry name" value="SKP1-like_dim_sf"/>
</dbReference>
<gene>
    <name evidence="3" type="ORF">CYMTET_31944</name>
</gene>
<dbReference type="InterPro" id="IPR016897">
    <property type="entry name" value="SKP1"/>
</dbReference>
<feature type="compositionally biased region" description="Low complexity" evidence="1">
    <location>
        <begin position="207"/>
        <end position="216"/>
    </location>
</feature>
<dbReference type="Gene3D" id="3.30.710.10">
    <property type="entry name" value="Potassium Channel Kv1.1, Chain A"/>
    <property type="match status" value="1"/>
</dbReference>
<reference evidence="3 4" key="1">
    <citation type="journal article" date="2015" name="Genome Biol. Evol.">
        <title>Comparative Genomics of a Bacterivorous Green Alga Reveals Evolutionary Causalities and Consequences of Phago-Mixotrophic Mode of Nutrition.</title>
        <authorList>
            <person name="Burns J.A."/>
            <person name="Paasch A."/>
            <person name="Narechania A."/>
            <person name="Kim E."/>
        </authorList>
    </citation>
    <scope>NUCLEOTIDE SEQUENCE [LARGE SCALE GENOMIC DNA]</scope>
    <source>
        <strain evidence="3 4">PLY_AMNH</strain>
    </source>
</reference>
<feature type="compositionally biased region" description="Acidic residues" evidence="1">
    <location>
        <begin position="228"/>
        <end position="250"/>
    </location>
</feature>
<feature type="compositionally biased region" description="Basic and acidic residues" evidence="1">
    <location>
        <begin position="115"/>
        <end position="138"/>
    </location>
</feature>
<dbReference type="SUPFAM" id="SSF81382">
    <property type="entry name" value="Skp1 dimerisation domain-like"/>
    <property type="match status" value="1"/>
</dbReference>
<protein>
    <recommendedName>
        <fullName evidence="2">SKP1 component dimerisation domain-containing protein</fullName>
    </recommendedName>
</protein>
<comment type="caution">
    <text evidence="3">The sequence shown here is derived from an EMBL/GenBank/DDBJ whole genome shotgun (WGS) entry which is preliminary data.</text>
</comment>
<feature type="compositionally biased region" description="Gly residues" evidence="1">
    <location>
        <begin position="145"/>
        <end position="156"/>
    </location>
</feature>
<evidence type="ECO:0000313" key="3">
    <source>
        <dbReference type="EMBL" id="KAK3259037.1"/>
    </source>
</evidence>
<feature type="region of interest" description="Disordered" evidence="1">
    <location>
        <begin position="503"/>
        <end position="526"/>
    </location>
</feature>
<accession>A0AAE0KSE1</accession>
<feature type="region of interest" description="Disordered" evidence="1">
    <location>
        <begin position="115"/>
        <end position="250"/>
    </location>
</feature>
<name>A0AAE0KSE1_9CHLO</name>
<feature type="domain" description="SKP1 component dimerisation" evidence="2">
    <location>
        <begin position="51"/>
        <end position="88"/>
    </location>
</feature>
<feature type="compositionally biased region" description="Acidic residues" evidence="1">
    <location>
        <begin position="372"/>
        <end position="390"/>
    </location>
</feature>
<evidence type="ECO:0000259" key="2">
    <source>
        <dbReference type="Pfam" id="PF01466"/>
    </source>
</evidence>